<dbReference type="Pfam" id="PF00076">
    <property type="entry name" value="RRM_1"/>
    <property type="match status" value="1"/>
</dbReference>
<feature type="domain" description="RRM" evidence="4">
    <location>
        <begin position="44"/>
        <end position="122"/>
    </location>
</feature>
<keyword evidence="3" id="KW-1133">Transmembrane helix</keyword>
<sequence length="378" mass="41368">MSYSKRSRYSRSPSPYGRYSRSVSRSRSLSRSRSPSREVENPGNNLYVTGLSPRITKRELEKHFSTEGKVIDVHLVVDPWTRESRGFGFVTMSTVEEADRSIKNLDRSVLEGRVITVEKARRRRGRTPTPGRYLGLRTIRGRINFHYVVVHLATLLLADLLATLLIVEVGLPVIHLNEAGADLTLLTTVGVDPIHLIMGGTDHILVLILLTVGLQMAAIEGVSAPTHHMTQDMMIATIQGGNDPTLHITRGMMMATIEGGIDPTLHMTLGMILLMNVTIEDTDIIQFLEVLHHQEGALGGAILVVSPPNRREAQDQAILTAFLLDQGARGGATLGAYPQDQGKVSHVEVCPSGEMSVRYTLGAPLGARVQVPDPSLDL</sequence>
<evidence type="ECO:0000256" key="2">
    <source>
        <dbReference type="SAM" id="MobiDB-lite"/>
    </source>
</evidence>
<organism evidence="5 6">
    <name type="scientific">Xanthoceras sorbifolium</name>
    <dbReference type="NCBI Taxonomy" id="99658"/>
    <lineage>
        <taxon>Eukaryota</taxon>
        <taxon>Viridiplantae</taxon>
        <taxon>Streptophyta</taxon>
        <taxon>Embryophyta</taxon>
        <taxon>Tracheophyta</taxon>
        <taxon>Spermatophyta</taxon>
        <taxon>Magnoliopsida</taxon>
        <taxon>eudicotyledons</taxon>
        <taxon>Gunneridae</taxon>
        <taxon>Pentapetalae</taxon>
        <taxon>rosids</taxon>
        <taxon>malvids</taxon>
        <taxon>Sapindales</taxon>
        <taxon>Sapindaceae</taxon>
        <taxon>Xanthoceroideae</taxon>
        <taxon>Xanthoceras</taxon>
    </lineage>
</organism>
<keyword evidence="3" id="KW-0472">Membrane</keyword>
<keyword evidence="1" id="KW-0694">RNA-binding</keyword>
<dbReference type="InterPro" id="IPR012677">
    <property type="entry name" value="Nucleotide-bd_a/b_plait_sf"/>
</dbReference>
<evidence type="ECO:0000313" key="6">
    <source>
        <dbReference type="Proteomes" id="UP000827721"/>
    </source>
</evidence>
<dbReference type="SUPFAM" id="SSF54928">
    <property type="entry name" value="RNA-binding domain, RBD"/>
    <property type="match status" value="1"/>
</dbReference>
<evidence type="ECO:0000256" key="3">
    <source>
        <dbReference type="SAM" id="Phobius"/>
    </source>
</evidence>
<dbReference type="InterPro" id="IPR050441">
    <property type="entry name" value="RBM"/>
</dbReference>
<dbReference type="SMART" id="SM00360">
    <property type="entry name" value="RRM"/>
    <property type="match status" value="1"/>
</dbReference>
<protein>
    <recommendedName>
        <fullName evidence="4">RRM domain-containing protein</fullName>
    </recommendedName>
</protein>
<evidence type="ECO:0000256" key="1">
    <source>
        <dbReference type="PROSITE-ProRule" id="PRU00176"/>
    </source>
</evidence>
<proteinExistence type="predicted"/>
<evidence type="ECO:0000259" key="4">
    <source>
        <dbReference type="PROSITE" id="PS50102"/>
    </source>
</evidence>
<feature type="region of interest" description="Disordered" evidence="2">
    <location>
        <begin position="1"/>
        <end position="45"/>
    </location>
</feature>
<accession>A0ABQ8H7P0</accession>
<feature type="transmembrane region" description="Helical" evidence="3">
    <location>
        <begin position="145"/>
        <end position="167"/>
    </location>
</feature>
<feature type="compositionally biased region" description="Low complexity" evidence="2">
    <location>
        <begin position="10"/>
        <end position="33"/>
    </location>
</feature>
<dbReference type="EMBL" id="JAFEMO010000013">
    <property type="protein sequence ID" value="KAH7549939.1"/>
    <property type="molecule type" value="Genomic_DNA"/>
</dbReference>
<dbReference type="InterPro" id="IPR035979">
    <property type="entry name" value="RBD_domain_sf"/>
</dbReference>
<dbReference type="InterPro" id="IPR000504">
    <property type="entry name" value="RRM_dom"/>
</dbReference>
<gene>
    <name evidence="5" type="ORF">JRO89_XS13G0108200</name>
</gene>
<dbReference type="Proteomes" id="UP000827721">
    <property type="component" value="Unassembled WGS sequence"/>
</dbReference>
<name>A0ABQ8H7P0_9ROSI</name>
<comment type="caution">
    <text evidence="5">The sequence shown here is derived from an EMBL/GenBank/DDBJ whole genome shotgun (WGS) entry which is preliminary data.</text>
</comment>
<keyword evidence="3" id="KW-0812">Transmembrane</keyword>
<dbReference type="PROSITE" id="PS50102">
    <property type="entry name" value="RRM"/>
    <property type="match status" value="1"/>
</dbReference>
<dbReference type="PANTHER" id="PTHR48034">
    <property type="entry name" value="TRANSFORMER-2 SEX-DETERMINING PROTEIN-RELATED"/>
    <property type="match status" value="1"/>
</dbReference>
<feature type="transmembrane region" description="Helical" evidence="3">
    <location>
        <begin position="204"/>
        <end position="224"/>
    </location>
</feature>
<evidence type="ECO:0000313" key="5">
    <source>
        <dbReference type="EMBL" id="KAH7549939.1"/>
    </source>
</evidence>
<reference evidence="5 6" key="1">
    <citation type="submission" date="2021-02" db="EMBL/GenBank/DDBJ databases">
        <title>Plant Genome Project.</title>
        <authorList>
            <person name="Zhang R.-G."/>
        </authorList>
    </citation>
    <scope>NUCLEOTIDE SEQUENCE [LARGE SCALE GENOMIC DNA]</scope>
    <source>
        <tissue evidence="5">Leaves</tissue>
    </source>
</reference>
<dbReference type="Gene3D" id="3.30.70.330">
    <property type="match status" value="1"/>
</dbReference>
<keyword evidence="6" id="KW-1185">Reference proteome</keyword>